<gene>
    <name evidence="2" type="ORF">TWF694_007192</name>
</gene>
<evidence type="ECO:0000256" key="1">
    <source>
        <dbReference type="SAM" id="SignalP"/>
    </source>
</evidence>
<feature type="signal peptide" evidence="1">
    <location>
        <begin position="1"/>
        <end position="16"/>
    </location>
</feature>
<evidence type="ECO:0000313" key="2">
    <source>
        <dbReference type="EMBL" id="KAK6541379.1"/>
    </source>
</evidence>
<organism evidence="2 3">
    <name type="scientific">Orbilia ellipsospora</name>
    <dbReference type="NCBI Taxonomy" id="2528407"/>
    <lineage>
        <taxon>Eukaryota</taxon>
        <taxon>Fungi</taxon>
        <taxon>Dikarya</taxon>
        <taxon>Ascomycota</taxon>
        <taxon>Pezizomycotina</taxon>
        <taxon>Orbiliomycetes</taxon>
        <taxon>Orbiliales</taxon>
        <taxon>Orbiliaceae</taxon>
        <taxon>Orbilia</taxon>
    </lineage>
</organism>
<evidence type="ECO:0000313" key="3">
    <source>
        <dbReference type="Proteomes" id="UP001365542"/>
    </source>
</evidence>
<keyword evidence="3" id="KW-1185">Reference proteome</keyword>
<feature type="chain" id="PRO_5043384691" evidence="1">
    <location>
        <begin position="17"/>
        <end position="109"/>
    </location>
</feature>
<reference evidence="2 3" key="1">
    <citation type="submission" date="2019-10" db="EMBL/GenBank/DDBJ databases">
        <authorList>
            <person name="Palmer J.M."/>
        </authorList>
    </citation>
    <scope>NUCLEOTIDE SEQUENCE [LARGE SCALE GENOMIC DNA]</scope>
    <source>
        <strain evidence="2 3">TWF694</strain>
    </source>
</reference>
<proteinExistence type="predicted"/>
<protein>
    <submittedName>
        <fullName evidence="2">Uncharacterized protein</fullName>
    </submittedName>
</protein>
<accession>A0AAV9XJP4</accession>
<dbReference type="EMBL" id="JAVHJO010000003">
    <property type="protein sequence ID" value="KAK6541379.1"/>
    <property type="molecule type" value="Genomic_DNA"/>
</dbReference>
<name>A0AAV9XJP4_9PEZI</name>
<sequence>MKATVLIALFAAVVAAAPQPPVINYCGGKTGLKCPANKLCVGEAETQGEKGVCISLPAHTCGDMMGTRCAVKSDYCYTDPRIHCPPGVMDCGGGVCVPLILGNSIMRLN</sequence>
<dbReference type="Proteomes" id="UP001365542">
    <property type="component" value="Unassembled WGS sequence"/>
</dbReference>
<keyword evidence="1" id="KW-0732">Signal</keyword>
<comment type="caution">
    <text evidence="2">The sequence shown here is derived from an EMBL/GenBank/DDBJ whole genome shotgun (WGS) entry which is preliminary data.</text>
</comment>
<dbReference type="AlphaFoldDB" id="A0AAV9XJP4"/>